<keyword evidence="1" id="KW-1185">Reference proteome</keyword>
<evidence type="ECO:0000313" key="1">
    <source>
        <dbReference type="Proteomes" id="UP000887563"/>
    </source>
</evidence>
<dbReference type="AlphaFoldDB" id="A0A914NRX8"/>
<accession>A0A914NRX8</accession>
<dbReference type="WBParaSite" id="Minc3s09674g43441">
    <property type="protein sequence ID" value="Minc3s09674g43441"/>
    <property type="gene ID" value="Minc3s09674g43441"/>
</dbReference>
<dbReference type="Proteomes" id="UP000887563">
    <property type="component" value="Unplaced"/>
</dbReference>
<name>A0A914NRX8_MELIC</name>
<organism evidence="1 2">
    <name type="scientific">Meloidogyne incognita</name>
    <name type="common">Southern root-knot nematode worm</name>
    <name type="synonym">Oxyuris incognita</name>
    <dbReference type="NCBI Taxonomy" id="6306"/>
    <lineage>
        <taxon>Eukaryota</taxon>
        <taxon>Metazoa</taxon>
        <taxon>Ecdysozoa</taxon>
        <taxon>Nematoda</taxon>
        <taxon>Chromadorea</taxon>
        <taxon>Rhabditida</taxon>
        <taxon>Tylenchina</taxon>
        <taxon>Tylenchomorpha</taxon>
        <taxon>Tylenchoidea</taxon>
        <taxon>Meloidogynidae</taxon>
        <taxon>Meloidogyninae</taxon>
        <taxon>Meloidogyne</taxon>
        <taxon>Meloidogyne incognita group</taxon>
    </lineage>
</organism>
<reference evidence="2" key="1">
    <citation type="submission" date="2022-11" db="UniProtKB">
        <authorList>
            <consortium name="WormBaseParasite"/>
        </authorList>
    </citation>
    <scope>IDENTIFICATION</scope>
</reference>
<proteinExistence type="predicted"/>
<sequence>SFNSFAIVLGDGVCRAVFPPYQSCQSEEKVNIQMLMFTILSNSSYAYMISNEPKKIVQMKLEAKMKVLELSSYAIA</sequence>
<evidence type="ECO:0000313" key="2">
    <source>
        <dbReference type="WBParaSite" id="Minc3s09674g43441"/>
    </source>
</evidence>
<protein>
    <submittedName>
        <fullName evidence="2">Uncharacterized protein</fullName>
    </submittedName>
</protein>